<gene>
    <name evidence="1" type="ORF">TSPI_01601</name>
</gene>
<sequence length="71" mass="8098">MLFELGKYISERLTDAAVIGQRSTAAYSVDLKLHTYVKSNENPIPQQHIHSLWVNKRVISTNHDTSSLLNF</sequence>
<accession>A0ABR3KLC4</accession>
<protein>
    <submittedName>
        <fullName evidence="1">Phosphatidylserine lipase ABHD16A</fullName>
    </submittedName>
</protein>
<evidence type="ECO:0000313" key="1">
    <source>
        <dbReference type="EMBL" id="KAL1241132.1"/>
    </source>
</evidence>
<organism evidence="1 2">
    <name type="scientific">Trichinella spiralis</name>
    <name type="common">Trichina worm</name>
    <dbReference type="NCBI Taxonomy" id="6334"/>
    <lineage>
        <taxon>Eukaryota</taxon>
        <taxon>Metazoa</taxon>
        <taxon>Ecdysozoa</taxon>
        <taxon>Nematoda</taxon>
        <taxon>Enoplea</taxon>
        <taxon>Dorylaimia</taxon>
        <taxon>Trichinellida</taxon>
        <taxon>Trichinellidae</taxon>
        <taxon>Trichinella</taxon>
    </lineage>
</organism>
<evidence type="ECO:0000313" key="2">
    <source>
        <dbReference type="Proteomes" id="UP001558632"/>
    </source>
</evidence>
<dbReference type="Proteomes" id="UP001558632">
    <property type="component" value="Unassembled WGS sequence"/>
</dbReference>
<keyword evidence="2" id="KW-1185">Reference proteome</keyword>
<dbReference type="EMBL" id="JBEUSY010000252">
    <property type="protein sequence ID" value="KAL1241132.1"/>
    <property type="molecule type" value="Genomic_DNA"/>
</dbReference>
<comment type="caution">
    <text evidence="1">The sequence shown here is derived from an EMBL/GenBank/DDBJ whole genome shotgun (WGS) entry which is preliminary data.</text>
</comment>
<proteinExistence type="predicted"/>
<name>A0ABR3KLC4_TRISP</name>
<reference evidence="1 2" key="1">
    <citation type="submission" date="2024-07" db="EMBL/GenBank/DDBJ databases">
        <title>Enhanced genomic and transcriptomic resources for Trichinella pseudospiralis and T. spiralis underpin the discovery of pronounced molecular differences between stages and species.</title>
        <authorList>
            <person name="Pasi K.K."/>
            <person name="La Rosa G."/>
            <person name="Gomez-Morales M.A."/>
            <person name="Tosini F."/>
            <person name="Sumanam S."/>
            <person name="Young N.D."/>
            <person name="Chang B.C."/>
            <person name="Robin G.B."/>
        </authorList>
    </citation>
    <scope>NUCLEOTIDE SEQUENCE [LARGE SCALE GENOMIC DNA]</scope>
    <source>
        <strain evidence="1">ISS534</strain>
    </source>
</reference>